<keyword evidence="3" id="KW-1185">Reference proteome</keyword>
<evidence type="ECO:0000313" key="3">
    <source>
        <dbReference type="Proteomes" id="UP000639643"/>
    </source>
</evidence>
<protein>
    <submittedName>
        <fullName evidence="2">Uncharacterized protein</fullName>
    </submittedName>
</protein>
<accession>A0A8H6NX49</accession>
<sequence length="232" mass="25601">MTTTQTLQTSSLLHRRHGRTSIISSHHNAPNLIPSLDSPCASHLWTALPPASRTRHTHVARDSWASPAIRRKGRPCNPPLAVDRPRRSEPVWELTQGPSCRPSSIRTRSALQTRPILLPPHNYFVLLPAMIVQRAHTKDPRPGPKQPIEYVYRSRWACVGGTQAHAIPRAPTAATIPLSSPPGCLYLRLCLSGTRVIPTPRGRPDSWLFDAGDRILPGSRLIPRLAAVSNAN</sequence>
<dbReference type="Proteomes" id="UP000639643">
    <property type="component" value="Unassembled WGS sequence"/>
</dbReference>
<proteinExistence type="predicted"/>
<feature type="region of interest" description="Disordered" evidence="1">
    <location>
        <begin position="58"/>
        <end position="87"/>
    </location>
</feature>
<gene>
    <name evidence="2" type="ORF">CMUS01_01302</name>
</gene>
<reference evidence="2" key="1">
    <citation type="journal article" date="2020" name="Phytopathology">
        <title>Genome Sequence Resources of Colletotrichum truncatum, C. plurivorum, C. musicola, and C. sojae: Four Species Pathogenic to Soybean (Glycine max).</title>
        <authorList>
            <person name="Rogerio F."/>
            <person name="Boufleur T.R."/>
            <person name="Ciampi-Guillardi M."/>
            <person name="Sukno S.A."/>
            <person name="Thon M.R."/>
            <person name="Massola Junior N.S."/>
            <person name="Baroncelli R."/>
        </authorList>
    </citation>
    <scope>NUCLEOTIDE SEQUENCE</scope>
    <source>
        <strain evidence="2">LFN0074</strain>
    </source>
</reference>
<dbReference type="AlphaFoldDB" id="A0A8H6NX49"/>
<organism evidence="2 3">
    <name type="scientific">Colletotrichum musicola</name>
    <dbReference type="NCBI Taxonomy" id="2175873"/>
    <lineage>
        <taxon>Eukaryota</taxon>
        <taxon>Fungi</taxon>
        <taxon>Dikarya</taxon>
        <taxon>Ascomycota</taxon>
        <taxon>Pezizomycotina</taxon>
        <taxon>Sordariomycetes</taxon>
        <taxon>Hypocreomycetidae</taxon>
        <taxon>Glomerellales</taxon>
        <taxon>Glomerellaceae</taxon>
        <taxon>Colletotrichum</taxon>
        <taxon>Colletotrichum orchidearum species complex</taxon>
    </lineage>
</organism>
<evidence type="ECO:0000313" key="2">
    <source>
        <dbReference type="EMBL" id="KAF6844247.1"/>
    </source>
</evidence>
<evidence type="ECO:0000256" key="1">
    <source>
        <dbReference type="SAM" id="MobiDB-lite"/>
    </source>
</evidence>
<comment type="caution">
    <text evidence="2">The sequence shown here is derived from an EMBL/GenBank/DDBJ whole genome shotgun (WGS) entry which is preliminary data.</text>
</comment>
<name>A0A8H6NX49_9PEZI</name>
<dbReference type="EMBL" id="WIGM01000021">
    <property type="protein sequence ID" value="KAF6844247.1"/>
    <property type="molecule type" value="Genomic_DNA"/>
</dbReference>